<sequence>MMISRRSLALLSLIPSTFAEIVYSQTKIKMYSVECRNSVGYENLEDHRLRNGSDFCESLKAMNVSFLSSIILPTLISDPTRPFLRCLSRKMLKLHCSSKMCNSSKNATISHS</sequence>
<dbReference type="EMBL" id="JARBJD010000101">
    <property type="protein sequence ID" value="KAK2952585.1"/>
    <property type="molecule type" value="Genomic_DNA"/>
</dbReference>
<proteinExistence type="predicted"/>
<evidence type="ECO:0000313" key="2">
    <source>
        <dbReference type="EMBL" id="KAK2952585.1"/>
    </source>
</evidence>
<dbReference type="Proteomes" id="UP001281761">
    <property type="component" value="Unassembled WGS sequence"/>
</dbReference>
<evidence type="ECO:0008006" key="5">
    <source>
        <dbReference type="Google" id="ProtNLM"/>
    </source>
</evidence>
<comment type="caution">
    <text evidence="2">The sequence shown here is derived from an EMBL/GenBank/DDBJ whole genome shotgun (WGS) entry which is preliminary data.</text>
</comment>
<evidence type="ECO:0000313" key="3">
    <source>
        <dbReference type="EMBL" id="KAK2952956.1"/>
    </source>
</evidence>
<feature type="signal peptide" evidence="1">
    <location>
        <begin position="1"/>
        <end position="19"/>
    </location>
</feature>
<keyword evidence="1" id="KW-0732">Signal</keyword>
<evidence type="ECO:0000313" key="4">
    <source>
        <dbReference type="Proteomes" id="UP001281761"/>
    </source>
</evidence>
<reference evidence="2 4" key="1">
    <citation type="journal article" date="2022" name="bioRxiv">
        <title>Genomics of Preaxostyla Flagellates Illuminates Evolutionary Transitions and the Path Towards Mitochondrial Loss.</title>
        <authorList>
            <person name="Novak L.V.F."/>
            <person name="Treitli S.C."/>
            <person name="Pyrih J."/>
            <person name="Halakuc P."/>
            <person name="Pipaliya S.V."/>
            <person name="Vacek V."/>
            <person name="Brzon O."/>
            <person name="Soukal P."/>
            <person name="Eme L."/>
            <person name="Dacks J.B."/>
            <person name="Karnkowska A."/>
            <person name="Elias M."/>
            <person name="Hampl V."/>
        </authorList>
    </citation>
    <scope>NUCLEOTIDE SEQUENCE [LARGE SCALE GENOMIC DNA]</scope>
    <source>
        <strain evidence="2">NAU3</strain>
        <tissue evidence="2">Gut</tissue>
    </source>
</reference>
<protein>
    <recommendedName>
        <fullName evidence="5">Secreted protein</fullName>
    </recommendedName>
</protein>
<gene>
    <name evidence="3" type="ORF">BLNAU_12132</name>
    <name evidence="2" type="ORF">BLNAU_12413</name>
</gene>
<name>A0ABQ9XQZ0_9EUKA</name>
<keyword evidence="4" id="KW-1185">Reference proteome</keyword>
<organism evidence="2 4">
    <name type="scientific">Blattamonas nauphoetae</name>
    <dbReference type="NCBI Taxonomy" id="2049346"/>
    <lineage>
        <taxon>Eukaryota</taxon>
        <taxon>Metamonada</taxon>
        <taxon>Preaxostyla</taxon>
        <taxon>Oxymonadida</taxon>
        <taxon>Blattamonas</taxon>
    </lineage>
</organism>
<accession>A0ABQ9XQZ0</accession>
<evidence type="ECO:0000256" key="1">
    <source>
        <dbReference type="SAM" id="SignalP"/>
    </source>
</evidence>
<feature type="chain" id="PRO_5045031298" description="Secreted protein" evidence="1">
    <location>
        <begin position="20"/>
        <end position="112"/>
    </location>
</feature>
<dbReference type="EMBL" id="JARBJD010000097">
    <property type="protein sequence ID" value="KAK2952956.1"/>
    <property type="molecule type" value="Genomic_DNA"/>
</dbReference>